<sequence>MQAVCGWQGADSAPSAAPRKSCCSAGSSRAVESRVVLILHQLCVVLNRSPNLLDTCLEVGRAEAGSQFLVFSLLVPYVHREASIGQHARDALLLVMALSARNQEVGRFIAFSSDFCPVLATGLSGLYSSLPAVCPLTRTIGAS</sequence>
<evidence type="ECO:0000313" key="1">
    <source>
        <dbReference type="EMBL" id="PAA68378.1"/>
    </source>
</evidence>
<dbReference type="OrthoDB" id="6287422at2759"/>
<organism evidence="1 2">
    <name type="scientific">Macrostomum lignano</name>
    <dbReference type="NCBI Taxonomy" id="282301"/>
    <lineage>
        <taxon>Eukaryota</taxon>
        <taxon>Metazoa</taxon>
        <taxon>Spiralia</taxon>
        <taxon>Lophotrochozoa</taxon>
        <taxon>Platyhelminthes</taxon>
        <taxon>Rhabditophora</taxon>
        <taxon>Macrostomorpha</taxon>
        <taxon>Macrostomida</taxon>
        <taxon>Macrostomidae</taxon>
        <taxon>Macrostomum</taxon>
    </lineage>
</organism>
<dbReference type="STRING" id="282301.A0A267F3N7"/>
<dbReference type="PANTHER" id="PTHR21705">
    <property type="entry name" value="RAI16 PROTEIN-RELATED"/>
    <property type="match status" value="1"/>
</dbReference>
<accession>A0A267F3N7</accession>
<gene>
    <name evidence="1" type="ORF">BOX15_Mlig021115g2</name>
</gene>
<proteinExistence type="predicted"/>
<name>A0A267F3N7_9PLAT</name>
<dbReference type="Pfam" id="PF10257">
    <property type="entry name" value="RAI16-like"/>
    <property type="match status" value="1"/>
</dbReference>
<evidence type="ECO:0000313" key="2">
    <source>
        <dbReference type="Proteomes" id="UP000215902"/>
    </source>
</evidence>
<dbReference type="Proteomes" id="UP000215902">
    <property type="component" value="Unassembled WGS sequence"/>
</dbReference>
<reference evidence="1 2" key="1">
    <citation type="submission" date="2017-06" db="EMBL/GenBank/DDBJ databases">
        <title>A platform for efficient transgenesis in Macrostomum lignano, a flatworm model organism for stem cell research.</title>
        <authorList>
            <person name="Berezikov E."/>
        </authorList>
    </citation>
    <scope>NUCLEOTIDE SEQUENCE [LARGE SCALE GENOMIC DNA]</scope>
    <source>
        <strain evidence="1">DV1</strain>
        <tissue evidence="1">Whole organism</tissue>
    </source>
</reference>
<dbReference type="PANTHER" id="PTHR21705:SF11">
    <property type="entry name" value="FHIP FAMILY PROTEIN CG3558"/>
    <property type="match status" value="1"/>
</dbReference>
<comment type="caution">
    <text evidence="1">The sequence shown here is derived from an EMBL/GenBank/DDBJ whole genome shotgun (WGS) entry which is preliminary data.</text>
</comment>
<dbReference type="InterPro" id="IPR019384">
    <property type="entry name" value="FHIP"/>
</dbReference>
<keyword evidence="2" id="KW-1185">Reference proteome</keyword>
<dbReference type="EMBL" id="NIVC01001401">
    <property type="protein sequence ID" value="PAA68378.1"/>
    <property type="molecule type" value="Genomic_DNA"/>
</dbReference>
<dbReference type="AlphaFoldDB" id="A0A267F3N7"/>
<protein>
    <submittedName>
        <fullName evidence="1">Uncharacterized protein</fullName>
    </submittedName>
</protein>